<dbReference type="InterPro" id="IPR011108">
    <property type="entry name" value="RMMBL"/>
</dbReference>
<protein>
    <submittedName>
        <fullName evidence="4">Ribonuclease</fullName>
        <ecNumber evidence="4">3.1.-.-</ecNumber>
    </submittedName>
</protein>
<dbReference type="CDD" id="cd16295">
    <property type="entry name" value="TTHA0252-CPSF-like_MBL-fold"/>
    <property type="match status" value="1"/>
</dbReference>
<dbReference type="EMBL" id="CP037867">
    <property type="protein sequence ID" value="QBM27561.1"/>
    <property type="molecule type" value="Genomic_DNA"/>
</dbReference>
<dbReference type="PANTHER" id="PTHR11203:SF37">
    <property type="entry name" value="INTEGRATOR COMPLEX SUBUNIT 11"/>
    <property type="match status" value="1"/>
</dbReference>
<keyword evidence="1 4" id="KW-0378">Hydrolase</keyword>
<dbReference type="Proteomes" id="UP000293912">
    <property type="component" value="Chromosome"/>
</dbReference>
<dbReference type="EC" id="3.1.-.-" evidence="4"/>
<dbReference type="SUPFAM" id="SSF56281">
    <property type="entry name" value="Metallo-hydrolase/oxidoreductase"/>
    <property type="match status" value="1"/>
</dbReference>
<dbReference type="Gene3D" id="3.60.15.10">
    <property type="entry name" value="Ribonuclease Z/Hydroxyacylglutathione hydrolase-like"/>
    <property type="match status" value="1"/>
</dbReference>
<dbReference type="PANTHER" id="PTHR11203">
    <property type="entry name" value="CLEAVAGE AND POLYADENYLATION SPECIFICITY FACTOR FAMILY MEMBER"/>
    <property type="match status" value="1"/>
</dbReference>
<dbReference type="InterPro" id="IPR050698">
    <property type="entry name" value="MBL"/>
</dbReference>
<evidence type="ECO:0000256" key="1">
    <source>
        <dbReference type="ARBA" id="ARBA00022801"/>
    </source>
</evidence>
<evidence type="ECO:0000259" key="2">
    <source>
        <dbReference type="SMART" id="SM00849"/>
    </source>
</evidence>
<dbReference type="KEGG" id="hpse:HPF_07695"/>
<evidence type="ECO:0000259" key="3">
    <source>
        <dbReference type="SMART" id="SM01027"/>
    </source>
</evidence>
<proteinExistence type="predicted"/>
<gene>
    <name evidence="4" type="ORF">HPF_07695</name>
</gene>
<organism evidence="4 5">
    <name type="scientific">Hydrogenophaga pseudoflava</name>
    <name type="common">Pseudomonas carboxydoflava</name>
    <dbReference type="NCBI Taxonomy" id="47421"/>
    <lineage>
        <taxon>Bacteria</taxon>
        <taxon>Pseudomonadati</taxon>
        <taxon>Pseudomonadota</taxon>
        <taxon>Betaproteobacteria</taxon>
        <taxon>Burkholderiales</taxon>
        <taxon>Comamonadaceae</taxon>
        <taxon>Hydrogenophaga</taxon>
    </lineage>
</organism>
<feature type="domain" description="Beta-Casp" evidence="3">
    <location>
        <begin position="252"/>
        <end position="372"/>
    </location>
</feature>
<sequence length="457" mass="49588">MPRMNVHIRFLGAAGTVTGSKYLVEFNGQSLLVDCGLFQGYKQLRLRNRDPLPVLPNHIGAVLLTHAHLDHSGYLPLLAKEGFHGKVWCTTATRDLAQILLPDSGHIQEEDAAFANRKGFSKHAPALPLYTEADALDSLKLLHTVPMDRAFEPLHGWTARFIRAGHILGAASLLLEVGGKKILFSGDLGRPDDMLMLPPDKPPAADAVVIESTYGDREHPDEDVLAELGPALQRVAARGGTAVLPVFAVGRAQEILHAVALLKANGVLPHSLPIYLDSPMAVHTTDLYDRHLGEHRLNAAQCRDMEHVAKMVTSVDQSKAIAQQHGPKVILSASGMATGGRVLHHLALYLGHHRNMVVLTGYQAPGTRGDSLSRGSKAIRIHGQDVPVRAEVVQLQSASAHADASQLMDWLRASPHAPHRVFVTHGDPGASDALRQRIEHELGWRALVPEHGSTWAV</sequence>
<evidence type="ECO:0000313" key="4">
    <source>
        <dbReference type="EMBL" id="QBM27561.1"/>
    </source>
</evidence>
<keyword evidence="5" id="KW-1185">Reference proteome</keyword>
<dbReference type="Pfam" id="PF07521">
    <property type="entry name" value="RMMBL"/>
    <property type="match status" value="1"/>
</dbReference>
<dbReference type="InterPro" id="IPR036866">
    <property type="entry name" value="RibonucZ/Hydroxyglut_hydro"/>
</dbReference>
<evidence type="ECO:0000313" key="5">
    <source>
        <dbReference type="Proteomes" id="UP000293912"/>
    </source>
</evidence>
<dbReference type="Pfam" id="PF10996">
    <property type="entry name" value="Beta-Casp"/>
    <property type="match status" value="1"/>
</dbReference>
<dbReference type="InterPro" id="IPR022712">
    <property type="entry name" value="Beta_Casp"/>
</dbReference>
<dbReference type="SMART" id="SM00849">
    <property type="entry name" value="Lactamase_B"/>
    <property type="match status" value="1"/>
</dbReference>
<dbReference type="GO" id="GO:0016787">
    <property type="term" value="F:hydrolase activity"/>
    <property type="evidence" value="ECO:0007669"/>
    <property type="project" value="UniProtKB-KW"/>
</dbReference>
<name>A0A4P6X1K7_HYDPS</name>
<dbReference type="SMART" id="SM01027">
    <property type="entry name" value="Beta-Casp"/>
    <property type="match status" value="1"/>
</dbReference>
<dbReference type="Pfam" id="PF00753">
    <property type="entry name" value="Lactamase_B"/>
    <property type="match status" value="1"/>
</dbReference>
<feature type="domain" description="Metallo-beta-lactamase" evidence="2">
    <location>
        <begin position="18"/>
        <end position="232"/>
    </location>
</feature>
<dbReference type="AlphaFoldDB" id="A0A4P6X1K7"/>
<dbReference type="GO" id="GO:0004521">
    <property type="term" value="F:RNA endonuclease activity"/>
    <property type="evidence" value="ECO:0007669"/>
    <property type="project" value="TreeGrafter"/>
</dbReference>
<dbReference type="InterPro" id="IPR001279">
    <property type="entry name" value="Metallo-B-lactamas"/>
</dbReference>
<dbReference type="Gene3D" id="3.40.50.10890">
    <property type="match status" value="1"/>
</dbReference>
<accession>A0A4P6X1K7</accession>
<reference evidence="4 5" key="1">
    <citation type="submission" date="2019-03" db="EMBL/GenBank/DDBJ databases">
        <authorList>
            <person name="Sebastian G."/>
            <person name="Baumann P."/>
            <person name="Ruckert C."/>
            <person name="Kalinowski J."/>
            <person name="Nebel B."/>
            <person name="Takors R."/>
            <person name="Blombach B."/>
        </authorList>
    </citation>
    <scope>NUCLEOTIDE SEQUENCE [LARGE SCALE GENOMIC DNA]</scope>
    <source>
        <strain evidence="4 5">DSM 1084</strain>
    </source>
</reference>